<gene>
    <name evidence="1" type="ORF">CDAR_533801</name>
</gene>
<evidence type="ECO:0000313" key="2">
    <source>
        <dbReference type="Proteomes" id="UP001054837"/>
    </source>
</evidence>
<name>A0AAV4S8B0_9ARAC</name>
<keyword evidence="2" id="KW-1185">Reference proteome</keyword>
<dbReference type="EMBL" id="BPLQ01007314">
    <property type="protein sequence ID" value="GIY29431.1"/>
    <property type="molecule type" value="Genomic_DNA"/>
</dbReference>
<comment type="caution">
    <text evidence="1">The sequence shown here is derived from an EMBL/GenBank/DDBJ whole genome shotgun (WGS) entry which is preliminary data.</text>
</comment>
<proteinExistence type="predicted"/>
<organism evidence="1 2">
    <name type="scientific">Caerostris darwini</name>
    <dbReference type="NCBI Taxonomy" id="1538125"/>
    <lineage>
        <taxon>Eukaryota</taxon>
        <taxon>Metazoa</taxon>
        <taxon>Ecdysozoa</taxon>
        <taxon>Arthropoda</taxon>
        <taxon>Chelicerata</taxon>
        <taxon>Arachnida</taxon>
        <taxon>Araneae</taxon>
        <taxon>Araneomorphae</taxon>
        <taxon>Entelegynae</taxon>
        <taxon>Araneoidea</taxon>
        <taxon>Araneidae</taxon>
        <taxon>Caerostris</taxon>
    </lineage>
</organism>
<protein>
    <submittedName>
        <fullName evidence="1">Uncharacterized protein</fullName>
    </submittedName>
</protein>
<dbReference type="Proteomes" id="UP001054837">
    <property type="component" value="Unassembled WGS sequence"/>
</dbReference>
<dbReference type="AlphaFoldDB" id="A0AAV4S8B0"/>
<accession>A0AAV4S8B0</accession>
<reference evidence="1 2" key="1">
    <citation type="submission" date="2021-06" db="EMBL/GenBank/DDBJ databases">
        <title>Caerostris darwini draft genome.</title>
        <authorList>
            <person name="Kono N."/>
            <person name="Arakawa K."/>
        </authorList>
    </citation>
    <scope>NUCLEOTIDE SEQUENCE [LARGE SCALE GENOMIC DNA]</scope>
</reference>
<evidence type="ECO:0000313" key="1">
    <source>
        <dbReference type="EMBL" id="GIY29431.1"/>
    </source>
</evidence>
<sequence>MFGAPNTSLRIHPCTQSIPFHKRPQPQHGIREKTYHHQGSSKLRTKVKAKATAEHPHLGSKLLRIVQGGSPGTRGGYYRHTKNSRNFLSANGDLMASVNMVYEVNVSTLITQLIQMCCSALSTWERGGPVSQRVEKKQISQVTF</sequence>